<dbReference type="PANTHER" id="PTHR12726:SF0">
    <property type="entry name" value="CERAMIDE GLUCOSYLTRANSFERASE"/>
    <property type="match status" value="1"/>
</dbReference>
<evidence type="ECO:0000256" key="4">
    <source>
        <dbReference type="ARBA" id="ARBA00022676"/>
    </source>
</evidence>
<sequence>MELFVFGVMAVQLCVLAALYLLGQKHVRGGDGPETLPAICPRVAVIVPVTGDTPGMRQAVSSLIDQDYPDMTVIFVAGQADDPAVALVCGEAGNDPRVLQLVAGPATTCGQKNHNILAGVRAAQTAEVFVFCDSTHVADRHFVSNLVAPIARGDAPMTSGFHKIVPGDGATATIGMAVTCLALHLLQPIRAITQPWGGAMAISRPAFDRFGLVKLWGHNIVDDFSMGPHLHRFGVAAWPVAAACLATPLSGVSLTRWDDWLTRQLLYLKFCIPPGWLVSIVAVLLLAAPQLLAVGILGGWIFGFGSGASAVAGAAYLAAFTGLGLCFRSLCPRPVALFPWLRGYAATFLMLAWCFGRTFTTNTMAWRGIRYKVGWGGVVKRVIRETE</sequence>
<dbReference type="PANTHER" id="PTHR12726">
    <property type="entry name" value="CERAMIDE GLUCOSYLTRANSFERASE"/>
    <property type="match status" value="1"/>
</dbReference>
<dbReference type="RefSeq" id="WP_160961557.1">
    <property type="nucleotide sequence ID" value="NZ_WVUD01000022.1"/>
</dbReference>
<evidence type="ECO:0000256" key="2">
    <source>
        <dbReference type="ARBA" id="ARBA00004760"/>
    </source>
</evidence>
<protein>
    <submittedName>
        <fullName evidence="10">Glycosyltransferase</fullName>
    </submittedName>
</protein>
<dbReference type="OrthoDB" id="128106at2"/>
<keyword evidence="11" id="KW-1185">Reference proteome</keyword>
<evidence type="ECO:0000256" key="6">
    <source>
        <dbReference type="ARBA" id="ARBA00022692"/>
    </source>
</evidence>
<evidence type="ECO:0000256" key="1">
    <source>
        <dbReference type="ARBA" id="ARBA00004141"/>
    </source>
</evidence>
<proteinExistence type="predicted"/>
<feature type="transmembrane region" description="Helical" evidence="9">
    <location>
        <begin position="266"/>
        <end position="288"/>
    </location>
</feature>
<keyword evidence="7 9" id="KW-1133">Transmembrane helix</keyword>
<keyword evidence="5 10" id="KW-0808">Transferase</keyword>
<evidence type="ECO:0000256" key="8">
    <source>
        <dbReference type="ARBA" id="ARBA00023136"/>
    </source>
</evidence>
<gene>
    <name evidence="10" type="ORF">GTA51_12520</name>
</gene>
<comment type="caution">
    <text evidence="10">The sequence shown here is derived from an EMBL/GenBank/DDBJ whole genome shotgun (WGS) entry which is preliminary data.</text>
</comment>
<dbReference type="Proteomes" id="UP000482487">
    <property type="component" value="Unassembled WGS sequence"/>
</dbReference>
<keyword evidence="6 9" id="KW-0812">Transmembrane</keyword>
<dbReference type="Pfam" id="PF13506">
    <property type="entry name" value="Glyco_transf_21"/>
    <property type="match status" value="1"/>
</dbReference>
<dbReference type="EMBL" id="WVUD01000022">
    <property type="protein sequence ID" value="MYL83953.1"/>
    <property type="molecule type" value="Genomic_DNA"/>
</dbReference>
<feature type="transmembrane region" description="Helical" evidence="9">
    <location>
        <begin position="6"/>
        <end position="23"/>
    </location>
</feature>
<comment type="subcellular location">
    <subcellularLocation>
        <location evidence="1">Membrane</location>
        <topology evidence="1">Multi-pass membrane protein</topology>
    </subcellularLocation>
</comment>
<comment type="pathway">
    <text evidence="2">Lipid metabolism; sphingolipid metabolism.</text>
</comment>
<dbReference type="InterPro" id="IPR025993">
    <property type="entry name" value="Ceramide_glucosylTrfase"/>
</dbReference>
<dbReference type="SUPFAM" id="SSF53448">
    <property type="entry name" value="Nucleotide-diphospho-sugar transferases"/>
    <property type="match status" value="1"/>
</dbReference>
<keyword evidence="8 9" id="KW-0472">Membrane</keyword>
<dbReference type="Gene3D" id="3.90.550.10">
    <property type="entry name" value="Spore Coat Polysaccharide Biosynthesis Protein SpsA, Chain A"/>
    <property type="match status" value="1"/>
</dbReference>
<organism evidence="10 11">
    <name type="scientific">Solidesulfovibrio aerotolerans</name>
    <dbReference type="NCBI Taxonomy" id="295255"/>
    <lineage>
        <taxon>Bacteria</taxon>
        <taxon>Pseudomonadati</taxon>
        <taxon>Thermodesulfobacteriota</taxon>
        <taxon>Desulfovibrionia</taxon>
        <taxon>Desulfovibrionales</taxon>
        <taxon>Desulfovibrionaceae</taxon>
        <taxon>Solidesulfovibrio</taxon>
    </lineage>
</organism>
<dbReference type="GO" id="GO:0008120">
    <property type="term" value="F:ceramide glucosyltransferase activity"/>
    <property type="evidence" value="ECO:0007669"/>
    <property type="project" value="TreeGrafter"/>
</dbReference>
<dbReference type="InterPro" id="IPR029044">
    <property type="entry name" value="Nucleotide-diphossugar_trans"/>
</dbReference>
<comment type="pathway">
    <text evidence="3">Sphingolipid metabolism.</text>
</comment>
<evidence type="ECO:0000313" key="10">
    <source>
        <dbReference type="EMBL" id="MYL83953.1"/>
    </source>
</evidence>
<dbReference type="AlphaFoldDB" id="A0A7C9MLQ9"/>
<name>A0A7C9MLQ9_9BACT</name>
<keyword evidence="4" id="KW-0328">Glycosyltransferase</keyword>
<reference evidence="10 11" key="1">
    <citation type="submission" date="2020-01" db="EMBL/GenBank/DDBJ databases">
        <title>Genome sequence of Desulfovibrio aerotolerans DSM 16695(T).</title>
        <authorList>
            <person name="Karnachuk O."/>
            <person name="Avakyan M."/>
            <person name="Mardanov A."/>
            <person name="Kadnikov V."/>
            <person name="Ravin N."/>
        </authorList>
    </citation>
    <scope>NUCLEOTIDE SEQUENCE [LARGE SCALE GENOMIC DNA]</scope>
    <source>
        <strain evidence="10 11">DSM 16695</strain>
    </source>
</reference>
<evidence type="ECO:0000256" key="3">
    <source>
        <dbReference type="ARBA" id="ARBA00004991"/>
    </source>
</evidence>
<evidence type="ECO:0000313" key="11">
    <source>
        <dbReference type="Proteomes" id="UP000482487"/>
    </source>
</evidence>
<feature type="transmembrane region" description="Helical" evidence="9">
    <location>
        <begin position="235"/>
        <end position="254"/>
    </location>
</feature>
<dbReference type="GO" id="GO:0016020">
    <property type="term" value="C:membrane"/>
    <property type="evidence" value="ECO:0007669"/>
    <property type="project" value="UniProtKB-SubCell"/>
</dbReference>
<feature type="transmembrane region" description="Helical" evidence="9">
    <location>
        <begin position="300"/>
        <end position="320"/>
    </location>
</feature>
<evidence type="ECO:0000256" key="9">
    <source>
        <dbReference type="SAM" id="Phobius"/>
    </source>
</evidence>
<feature type="transmembrane region" description="Helical" evidence="9">
    <location>
        <begin position="340"/>
        <end position="360"/>
    </location>
</feature>
<evidence type="ECO:0000256" key="7">
    <source>
        <dbReference type="ARBA" id="ARBA00022989"/>
    </source>
</evidence>
<evidence type="ECO:0000256" key="5">
    <source>
        <dbReference type="ARBA" id="ARBA00022679"/>
    </source>
</evidence>
<accession>A0A7C9MLQ9</accession>
<dbReference type="GO" id="GO:0006679">
    <property type="term" value="P:glucosylceramide biosynthetic process"/>
    <property type="evidence" value="ECO:0007669"/>
    <property type="project" value="TreeGrafter"/>
</dbReference>